<accession>A0ABM1V9D6</accession>
<sequence>MAQAITMQAQAMTAQVNREDVQRENRLVRSMADRLRDFTRMNPPIFTGAKTSEDPQEFIDELHKILVAMGATDIQKAELASYQLKDVAQTWCKMWRDSRVLGGVPVTWELFKTAFLERLMVHVQQVEDSRKRRGVRNDRRPRPQDQAVPNHGGHRNNFGIREQPKFNKGQQSSCNSDPQRNTTPRGGRPEPKRVNGDCPQNRGQAGGNAQPRSTPQSAAAAEPPKRNKFYALKGREEQEKSAYVATESPVRVHAEGAESTATQMVGAAEGL</sequence>
<feature type="compositionally biased region" description="Polar residues" evidence="1">
    <location>
        <begin position="168"/>
        <end position="184"/>
    </location>
</feature>
<dbReference type="Proteomes" id="UP000694930">
    <property type="component" value="Chromosome 4"/>
</dbReference>
<dbReference type="RefSeq" id="XP_027772354.1">
    <property type="nucleotide sequence ID" value="XM_027916553.1"/>
</dbReference>
<keyword evidence="2" id="KW-1185">Reference proteome</keyword>
<evidence type="ECO:0000256" key="1">
    <source>
        <dbReference type="SAM" id="MobiDB-lite"/>
    </source>
</evidence>
<protein>
    <submittedName>
        <fullName evidence="3">Uncharacterized protein LOC114076853</fullName>
    </submittedName>
</protein>
<evidence type="ECO:0000313" key="3">
    <source>
        <dbReference type="RefSeq" id="XP_027772354.1"/>
    </source>
</evidence>
<dbReference type="GeneID" id="114076853"/>
<organism evidence="2 3">
    <name type="scientific">Solanum pennellii</name>
    <name type="common">Tomato</name>
    <name type="synonym">Lycopersicon pennellii</name>
    <dbReference type="NCBI Taxonomy" id="28526"/>
    <lineage>
        <taxon>Eukaryota</taxon>
        <taxon>Viridiplantae</taxon>
        <taxon>Streptophyta</taxon>
        <taxon>Embryophyta</taxon>
        <taxon>Tracheophyta</taxon>
        <taxon>Spermatophyta</taxon>
        <taxon>Magnoliopsida</taxon>
        <taxon>eudicotyledons</taxon>
        <taxon>Gunneridae</taxon>
        <taxon>Pentapetalae</taxon>
        <taxon>asterids</taxon>
        <taxon>lamiids</taxon>
        <taxon>Solanales</taxon>
        <taxon>Solanaceae</taxon>
        <taxon>Solanoideae</taxon>
        <taxon>Solaneae</taxon>
        <taxon>Solanum</taxon>
        <taxon>Solanum subgen. Lycopersicon</taxon>
    </lineage>
</organism>
<reference evidence="2" key="1">
    <citation type="journal article" date="2014" name="Nat. Genet.">
        <title>The genome of the stress-tolerant wild tomato species Solanum pennellii.</title>
        <authorList>
            <person name="Bolger A."/>
            <person name="Scossa F."/>
            <person name="Bolger M.E."/>
            <person name="Lanz C."/>
            <person name="Maumus F."/>
            <person name="Tohge T."/>
            <person name="Quesneville H."/>
            <person name="Alseekh S."/>
            <person name="Sorensen I."/>
            <person name="Lichtenstein G."/>
            <person name="Fich E.A."/>
            <person name="Conte M."/>
            <person name="Keller H."/>
            <person name="Schneeberger K."/>
            <person name="Schwacke R."/>
            <person name="Ofner I."/>
            <person name="Vrebalov J."/>
            <person name="Xu Y."/>
            <person name="Osorio S."/>
            <person name="Aflitos S.A."/>
            <person name="Schijlen E."/>
            <person name="Jimenez-Gomez J.M."/>
            <person name="Ryngajllo M."/>
            <person name="Kimura S."/>
            <person name="Kumar R."/>
            <person name="Koenig D."/>
            <person name="Headland L.R."/>
            <person name="Maloof J.N."/>
            <person name="Sinha N."/>
            <person name="van Ham R.C."/>
            <person name="Lankhorst R.K."/>
            <person name="Mao L."/>
            <person name="Vogel A."/>
            <person name="Arsova B."/>
            <person name="Panstruga R."/>
            <person name="Fei Z."/>
            <person name="Rose J.K."/>
            <person name="Zamir D."/>
            <person name="Carrari F."/>
            <person name="Giovannoni J.J."/>
            <person name="Weigel D."/>
            <person name="Usadel B."/>
            <person name="Fernie A.R."/>
        </authorList>
    </citation>
    <scope>NUCLEOTIDE SEQUENCE [LARGE SCALE GENOMIC DNA]</scope>
    <source>
        <strain evidence="2">cv. LA0716</strain>
    </source>
</reference>
<feature type="compositionally biased region" description="Basic and acidic residues" evidence="1">
    <location>
        <begin position="125"/>
        <end position="143"/>
    </location>
</feature>
<evidence type="ECO:0000313" key="2">
    <source>
        <dbReference type="Proteomes" id="UP000694930"/>
    </source>
</evidence>
<proteinExistence type="predicted"/>
<reference evidence="3" key="2">
    <citation type="submission" date="2025-08" db="UniProtKB">
        <authorList>
            <consortium name="RefSeq"/>
        </authorList>
    </citation>
    <scope>IDENTIFICATION</scope>
</reference>
<feature type="region of interest" description="Disordered" evidence="1">
    <location>
        <begin position="125"/>
        <end position="243"/>
    </location>
</feature>
<gene>
    <name evidence="3" type="primary">LOC114076853</name>
</gene>
<name>A0ABM1V9D6_SOLPN</name>